<reference evidence="12" key="1">
    <citation type="submission" date="2019-10" db="EMBL/GenBank/DDBJ databases">
        <authorList>
            <consortium name="DOE Joint Genome Institute"/>
            <person name="Kuo A."/>
            <person name="Miyauchi S."/>
            <person name="Kiss E."/>
            <person name="Drula E."/>
            <person name="Kohler A."/>
            <person name="Sanchez-Garcia M."/>
            <person name="Andreopoulos B."/>
            <person name="Barry K.W."/>
            <person name="Bonito G."/>
            <person name="Buee M."/>
            <person name="Carver A."/>
            <person name="Chen C."/>
            <person name="Cichocki N."/>
            <person name="Clum A."/>
            <person name="Culley D."/>
            <person name="Crous P.W."/>
            <person name="Fauchery L."/>
            <person name="Girlanda M."/>
            <person name="Hayes R."/>
            <person name="Keri Z."/>
            <person name="LaButti K."/>
            <person name="Lipzen A."/>
            <person name="Lombard V."/>
            <person name="Magnuson J."/>
            <person name="Maillard F."/>
            <person name="Morin E."/>
            <person name="Murat C."/>
            <person name="Nolan M."/>
            <person name="Ohm R."/>
            <person name="Pangilinan J."/>
            <person name="Pereira M."/>
            <person name="Perotto S."/>
            <person name="Peter M."/>
            <person name="Riley R."/>
            <person name="Sitrit Y."/>
            <person name="Stielow B."/>
            <person name="Szollosi G."/>
            <person name="Zifcakova L."/>
            <person name="Stursova M."/>
            <person name="Spatafora J.W."/>
            <person name="Tedersoo L."/>
            <person name="Vaario L.-M."/>
            <person name="Yamada A."/>
            <person name="Yan M."/>
            <person name="Wang P."/>
            <person name="Xu J."/>
            <person name="Bruns T."/>
            <person name="Baldrian P."/>
            <person name="Vilgalys R."/>
            <person name="Henrissat B."/>
            <person name="Grigoriev I.V."/>
            <person name="Hibbett D."/>
            <person name="Nagy L.G."/>
            <person name="Martin F.M."/>
        </authorList>
    </citation>
    <scope>NUCLEOTIDE SEQUENCE</scope>
    <source>
        <strain evidence="12">Prilba</strain>
    </source>
</reference>
<name>A0A9P5N2K9_9AGAM</name>
<sequence>MVLVPCTRRASYRLLSSRPRGGTRLYSSSSDYNKPYYLTTPIFYPNSVPHIGHLYTLVTADIFSRHARLAQPDNPVSFLTGTDEHGLKIQRAAEAQNLEPREFCDRISERFRDLADKANTSSTRFIRTSEKDHHYAVQHAWCSLDSKGFIYKGSHKGWYSVSDECYYTDNQIECLKSTPGAPNGLHRDLFVSKETGSVVEWTEEENYKFRLSHFRDFLLARYQSDPLAIHPPQQHANILDMLSAPLEDLSVSRPRDRLHWGISVPNDPTHTVYVWFDALINYLTGVGYPWDTKEQKIRSCWPPDLQVVGKDIIRSVMFCIMYPDRDSNSNSFHAIYFPAMLQALDLPFPKRILAHSHWTVNRRKMSKSIGNVVDPFQAMDDLGTDPVRYYLARVGGRFKDDVDWSNEQLENSAAELQSLLGNFYLRITSAVIRRRLPEDFHSHLRESLVQSLNDESLKEVASRLQDLASVVDRHLNELRIAEALEAIIHQLKAANIMMNATEPWAKNTPEAVTGRVYALSLEILRICGILLQPFIPSKAGILLDAMDIPRSERTLQHAQYLRGSVGNVTPGVKLF</sequence>
<comment type="similarity">
    <text evidence="1 10">Belongs to the class-I aminoacyl-tRNA synthetase family.</text>
</comment>
<dbReference type="FunFam" id="2.170.220.10:FF:000001">
    <property type="entry name" value="methionine--tRNA ligase, mitochondrial"/>
    <property type="match status" value="1"/>
</dbReference>
<evidence type="ECO:0000256" key="1">
    <source>
        <dbReference type="ARBA" id="ARBA00005594"/>
    </source>
</evidence>
<dbReference type="SUPFAM" id="SSF47323">
    <property type="entry name" value="Anticodon-binding domain of a subclass of class I aminoacyl-tRNA synthetases"/>
    <property type="match status" value="1"/>
</dbReference>
<dbReference type="Pfam" id="PF09334">
    <property type="entry name" value="tRNA-synt_1g"/>
    <property type="match status" value="1"/>
</dbReference>
<evidence type="ECO:0000256" key="3">
    <source>
        <dbReference type="ARBA" id="ARBA00022598"/>
    </source>
</evidence>
<keyword evidence="13" id="KW-1185">Reference proteome</keyword>
<keyword evidence="3 10" id="KW-0436">Ligase</keyword>
<dbReference type="EMBL" id="WHVB01000003">
    <property type="protein sequence ID" value="KAF8484599.1"/>
    <property type="molecule type" value="Genomic_DNA"/>
</dbReference>
<dbReference type="InterPro" id="IPR014729">
    <property type="entry name" value="Rossmann-like_a/b/a_fold"/>
</dbReference>
<gene>
    <name evidence="12" type="ORF">DFH94DRAFT_239586</name>
</gene>
<dbReference type="PRINTS" id="PR01041">
    <property type="entry name" value="TRNASYNTHMET"/>
</dbReference>
<dbReference type="Gene3D" id="1.10.730.10">
    <property type="entry name" value="Isoleucyl-tRNA Synthetase, Domain 1"/>
    <property type="match status" value="1"/>
</dbReference>
<comment type="catalytic activity">
    <reaction evidence="8">
        <text>tRNA(Met) + L-methionine + ATP = L-methionyl-tRNA(Met) + AMP + diphosphate</text>
        <dbReference type="Rhea" id="RHEA:13481"/>
        <dbReference type="Rhea" id="RHEA-COMP:9667"/>
        <dbReference type="Rhea" id="RHEA-COMP:9698"/>
        <dbReference type="ChEBI" id="CHEBI:30616"/>
        <dbReference type="ChEBI" id="CHEBI:33019"/>
        <dbReference type="ChEBI" id="CHEBI:57844"/>
        <dbReference type="ChEBI" id="CHEBI:78442"/>
        <dbReference type="ChEBI" id="CHEBI:78530"/>
        <dbReference type="ChEBI" id="CHEBI:456215"/>
        <dbReference type="EC" id="6.1.1.10"/>
    </reaction>
</comment>
<dbReference type="InterPro" id="IPR009080">
    <property type="entry name" value="tRNAsynth_Ia_anticodon-bd"/>
</dbReference>
<dbReference type="Proteomes" id="UP000759537">
    <property type="component" value="Unassembled WGS sequence"/>
</dbReference>
<dbReference type="InterPro" id="IPR014758">
    <property type="entry name" value="Met-tRNA_synth"/>
</dbReference>
<dbReference type="Gene3D" id="3.40.50.620">
    <property type="entry name" value="HUPs"/>
    <property type="match status" value="1"/>
</dbReference>
<evidence type="ECO:0000256" key="4">
    <source>
        <dbReference type="ARBA" id="ARBA00022741"/>
    </source>
</evidence>
<keyword evidence="6 10" id="KW-0648">Protein biosynthesis</keyword>
<evidence type="ECO:0000256" key="8">
    <source>
        <dbReference type="ARBA" id="ARBA00047364"/>
    </source>
</evidence>
<comment type="caution">
    <text evidence="12">The sequence shown here is derived from an EMBL/GenBank/DDBJ whole genome shotgun (WGS) entry which is preliminary data.</text>
</comment>
<evidence type="ECO:0000256" key="6">
    <source>
        <dbReference type="ARBA" id="ARBA00022917"/>
    </source>
</evidence>
<proteinExistence type="inferred from homology"/>
<dbReference type="NCBIfam" id="TIGR00398">
    <property type="entry name" value="metG"/>
    <property type="match status" value="1"/>
</dbReference>
<dbReference type="InterPro" id="IPR015413">
    <property type="entry name" value="Methionyl/Leucyl_tRNA_Synth"/>
</dbReference>
<dbReference type="GO" id="GO:0005739">
    <property type="term" value="C:mitochondrion"/>
    <property type="evidence" value="ECO:0007669"/>
    <property type="project" value="UniProtKB-ARBA"/>
</dbReference>
<organism evidence="12 13">
    <name type="scientific">Russula ochroleuca</name>
    <dbReference type="NCBI Taxonomy" id="152965"/>
    <lineage>
        <taxon>Eukaryota</taxon>
        <taxon>Fungi</taxon>
        <taxon>Dikarya</taxon>
        <taxon>Basidiomycota</taxon>
        <taxon>Agaricomycotina</taxon>
        <taxon>Agaricomycetes</taxon>
        <taxon>Russulales</taxon>
        <taxon>Russulaceae</taxon>
        <taxon>Russula</taxon>
    </lineage>
</organism>
<keyword evidence="4 10" id="KW-0547">Nucleotide-binding</keyword>
<dbReference type="CDD" id="cd00814">
    <property type="entry name" value="MetRS_core"/>
    <property type="match status" value="1"/>
</dbReference>
<dbReference type="OrthoDB" id="24670at2759"/>
<protein>
    <recommendedName>
        <fullName evidence="9">Probable methionine--tRNA ligase, mitochondrial</fullName>
        <ecNumber evidence="2">6.1.1.10</ecNumber>
    </recommendedName>
</protein>
<dbReference type="GO" id="GO:0006431">
    <property type="term" value="P:methionyl-tRNA aminoacylation"/>
    <property type="evidence" value="ECO:0007669"/>
    <property type="project" value="InterPro"/>
</dbReference>
<evidence type="ECO:0000256" key="2">
    <source>
        <dbReference type="ARBA" id="ARBA00012838"/>
    </source>
</evidence>
<evidence type="ECO:0000256" key="5">
    <source>
        <dbReference type="ARBA" id="ARBA00022840"/>
    </source>
</evidence>
<dbReference type="Gene3D" id="2.170.220.10">
    <property type="match status" value="1"/>
</dbReference>
<dbReference type="InterPro" id="IPR033911">
    <property type="entry name" value="MetRS_core"/>
</dbReference>
<evidence type="ECO:0000313" key="13">
    <source>
        <dbReference type="Proteomes" id="UP000759537"/>
    </source>
</evidence>
<dbReference type="SUPFAM" id="SSF52374">
    <property type="entry name" value="Nucleotidylyl transferase"/>
    <property type="match status" value="1"/>
</dbReference>
<dbReference type="InterPro" id="IPR023457">
    <property type="entry name" value="Met-tRNA_synth_2"/>
</dbReference>
<evidence type="ECO:0000259" key="11">
    <source>
        <dbReference type="Pfam" id="PF09334"/>
    </source>
</evidence>
<reference evidence="12" key="2">
    <citation type="journal article" date="2020" name="Nat. Commun.">
        <title>Large-scale genome sequencing of mycorrhizal fungi provides insights into the early evolution of symbiotic traits.</title>
        <authorList>
            <person name="Miyauchi S."/>
            <person name="Kiss E."/>
            <person name="Kuo A."/>
            <person name="Drula E."/>
            <person name="Kohler A."/>
            <person name="Sanchez-Garcia M."/>
            <person name="Morin E."/>
            <person name="Andreopoulos B."/>
            <person name="Barry K.W."/>
            <person name="Bonito G."/>
            <person name="Buee M."/>
            <person name="Carver A."/>
            <person name="Chen C."/>
            <person name="Cichocki N."/>
            <person name="Clum A."/>
            <person name="Culley D."/>
            <person name="Crous P.W."/>
            <person name="Fauchery L."/>
            <person name="Girlanda M."/>
            <person name="Hayes R.D."/>
            <person name="Keri Z."/>
            <person name="LaButti K."/>
            <person name="Lipzen A."/>
            <person name="Lombard V."/>
            <person name="Magnuson J."/>
            <person name="Maillard F."/>
            <person name="Murat C."/>
            <person name="Nolan M."/>
            <person name="Ohm R.A."/>
            <person name="Pangilinan J."/>
            <person name="Pereira M.F."/>
            <person name="Perotto S."/>
            <person name="Peter M."/>
            <person name="Pfister S."/>
            <person name="Riley R."/>
            <person name="Sitrit Y."/>
            <person name="Stielow J.B."/>
            <person name="Szollosi G."/>
            <person name="Zifcakova L."/>
            <person name="Stursova M."/>
            <person name="Spatafora J.W."/>
            <person name="Tedersoo L."/>
            <person name="Vaario L.M."/>
            <person name="Yamada A."/>
            <person name="Yan M."/>
            <person name="Wang P."/>
            <person name="Xu J."/>
            <person name="Bruns T."/>
            <person name="Baldrian P."/>
            <person name="Vilgalys R."/>
            <person name="Dunand C."/>
            <person name="Henrissat B."/>
            <person name="Grigoriev I.V."/>
            <person name="Hibbett D."/>
            <person name="Nagy L.G."/>
            <person name="Martin F.M."/>
        </authorList>
    </citation>
    <scope>NUCLEOTIDE SEQUENCE</scope>
    <source>
        <strain evidence="12">Prilba</strain>
    </source>
</reference>
<keyword evidence="7 10" id="KW-0030">Aminoacyl-tRNA synthetase</keyword>
<dbReference type="PANTHER" id="PTHR43326:SF1">
    <property type="entry name" value="METHIONINE--TRNA LIGASE, MITOCHONDRIAL"/>
    <property type="match status" value="1"/>
</dbReference>
<feature type="domain" description="Methionyl/Leucyl tRNA synthetase" evidence="11">
    <location>
        <begin position="36"/>
        <end position="427"/>
    </location>
</feature>
<evidence type="ECO:0000256" key="9">
    <source>
        <dbReference type="ARBA" id="ARBA00068817"/>
    </source>
</evidence>
<dbReference type="PANTHER" id="PTHR43326">
    <property type="entry name" value="METHIONYL-TRNA SYNTHETASE"/>
    <property type="match status" value="1"/>
</dbReference>
<evidence type="ECO:0000313" key="12">
    <source>
        <dbReference type="EMBL" id="KAF8484599.1"/>
    </source>
</evidence>
<dbReference type="GO" id="GO:0004825">
    <property type="term" value="F:methionine-tRNA ligase activity"/>
    <property type="evidence" value="ECO:0007669"/>
    <property type="project" value="UniProtKB-EC"/>
</dbReference>
<keyword evidence="5 10" id="KW-0067">ATP-binding</keyword>
<evidence type="ECO:0000256" key="7">
    <source>
        <dbReference type="ARBA" id="ARBA00023146"/>
    </source>
</evidence>
<accession>A0A9P5N2K9</accession>
<dbReference type="AlphaFoldDB" id="A0A9P5N2K9"/>
<dbReference type="EC" id="6.1.1.10" evidence="2"/>
<dbReference type="GO" id="GO:0005524">
    <property type="term" value="F:ATP binding"/>
    <property type="evidence" value="ECO:0007669"/>
    <property type="project" value="UniProtKB-KW"/>
</dbReference>
<evidence type="ECO:0000256" key="10">
    <source>
        <dbReference type="RuleBase" id="RU363039"/>
    </source>
</evidence>